<feature type="binding site" evidence="19">
    <location>
        <position position="298"/>
    </location>
    <ligand>
        <name>phosphoenolpyruvate</name>
        <dbReference type="ChEBI" id="CHEBI:58702"/>
    </ligand>
</feature>
<feature type="binding site" evidence="19">
    <location>
        <begin position="457"/>
        <end position="458"/>
    </location>
    <ligand>
        <name>phosphoenolpyruvate</name>
        <dbReference type="ChEBI" id="CHEBI:58702"/>
    </ligand>
</feature>
<evidence type="ECO:0000313" key="24">
    <source>
        <dbReference type="EMBL" id="MBB1088156.1"/>
    </source>
</evidence>
<evidence type="ECO:0000256" key="14">
    <source>
        <dbReference type="ARBA" id="ARBA00022777"/>
    </source>
</evidence>
<dbReference type="InterPro" id="IPR000121">
    <property type="entry name" value="PEP_util_C"/>
</dbReference>
<keyword evidence="11 17" id="KW-0808">Transferase</keyword>
<dbReference type="GO" id="GO:0008965">
    <property type="term" value="F:phosphoenolpyruvate-protein phosphotransferase activity"/>
    <property type="evidence" value="ECO:0007669"/>
    <property type="project" value="UniProtKB-EC"/>
</dbReference>
<organism evidence="24 25">
    <name type="scientific">Marilutibacter penaei</name>
    <dbReference type="NCBI Taxonomy" id="2759900"/>
    <lineage>
        <taxon>Bacteria</taxon>
        <taxon>Pseudomonadati</taxon>
        <taxon>Pseudomonadota</taxon>
        <taxon>Gammaproteobacteria</taxon>
        <taxon>Lysobacterales</taxon>
        <taxon>Lysobacteraceae</taxon>
        <taxon>Marilutibacter</taxon>
    </lineage>
</organism>
<evidence type="ECO:0000256" key="16">
    <source>
        <dbReference type="ARBA" id="ARBA00033235"/>
    </source>
</evidence>
<dbReference type="Pfam" id="PF02896">
    <property type="entry name" value="PEP-utilizers_C"/>
    <property type="match status" value="1"/>
</dbReference>
<evidence type="ECO:0000259" key="22">
    <source>
        <dbReference type="Pfam" id="PF02896"/>
    </source>
</evidence>
<comment type="subcellular location">
    <subcellularLocation>
        <location evidence="4 17">Cytoplasm</location>
    </subcellularLocation>
</comment>
<dbReference type="PANTHER" id="PTHR46244:SF3">
    <property type="entry name" value="PHOSPHOENOLPYRUVATE-PROTEIN PHOSPHOTRANSFERASE"/>
    <property type="match status" value="1"/>
</dbReference>
<keyword evidence="12 17" id="KW-0598">Phosphotransferase system</keyword>
<dbReference type="InterPro" id="IPR040442">
    <property type="entry name" value="Pyrv_kinase-like_dom_sf"/>
</dbReference>
<evidence type="ECO:0000256" key="6">
    <source>
        <dbReference type="ARBA" id="ARBA00012232"/>
    </source>
</evidence>
<comment type="catalytic activity">
    <reaction evidence="1 17">
        <text>L-histidyl-[protein] + phosphoenolpyruvate = N(pros)-phospho-L-histidyl-[protein] + pyruvate</text>
        <dbReference type="Rhea" id="RHEA:23880"/>
        <dbReference type="Rhea" id="RHEA-COMP:9745"/>
        <dbReference type="Rhea" id="RHEA-COMP:9746"/>
        <dbReference type="ChEBI" id="CHEBI:15361"/>
        <dbReference type="ChEBI" id="CHEBI:29979"/>
        <dbReference type="ChEBI" id="CHEBI:58702"/>
        <dbReference type="ChEBI" id="CHEBI:64837"/>
        <dbReference type="EC" id="2.7.3.9"/>
    </reaction>
</comment>
<dbReference type="GO" id="GO:0009401">
    <property type="term" value="P:phosphoenolpyruvate-dependent sugar phosphotransferase system"/>
    <property type="evidence" value="ECO:0007669"/>
    <property type="project" value="UniProtKB-KW"/>
</dbReference>
<comment type="similarity">
    <text evidence="5 17">Belongs to the PEP-utilizing enzyme family.</text>
</comment>
<evidence type="ECO:0000256" key="9">
    <source>
        <dbReference type="ARBA" id="ARBA00022490"/>
    </source>
</evidence>
<evidence type="ECO:0000256" key="8">
    <source>
        <dbReference type="ARBA" id="ARBA00022448"/>
    </source>
</evidence>
<dbReference type="Gene3D" id="3.20.20.60">
    <property type="entry name" value="Phosphoenolpyruvate-binding domains"/>
    <property type="match status" value="1"/>
</dbReference>
<dbReference type="InterPro" id="IPR036618">
    <property type="entry name" value="PtsI_HPr-bd_sf"/>
</dbReference>
<comment type="cofactor">
    <cofactor evidence="2 17 20">
        <name>Mg(2+)</name>
        <dbReference type="ChEBI" id="CHEBI:18420"/>
    </cofactor>
</comment>
<keyword evidence="25" id="KW-1185">Reference proteome</keyword>
<dbReference type="InterPro" id="IPR036637">
    <property type="entry name" value="Phosphohistidine_dom_sf"/>
</dbReference>
<keyword evidence="15 17" id="KW-0460">Magnesium</keyword>
<feature type="binding site" evidence="19">
    <location>
        <position position="468"/>
    </location>
    <ligand>
        <name>phosphoenolpyruvate</name>
        <dbReference type="ChEBI" id="CHEBI:58702"/>
    </ligand>
</feature>
<evidence type="ECO:0000313" key="25">
    <source>
        <dbReference type="Proteomes" id="UP000552587"/>
    </source>
</evidence>
<dbReference type="InterPro" id="IPR008279">
    <property type="entry name" value="PEP-util_enz_mobile_dom"/>
</dbReference>
<evidence type="ECO:0000256" key="20">
    <source>
        <dbReference type="PIRSR" id="PIRSR000732-3"/>
    </source>
</evidence>
<comment type="caution">
    <text evidence="24">The sequence shown here is derived from an EMBL/GenBank/DDBJ whole genome shotgun (WGS) entry which is preliminary data.</text>
</comment>
<dbReference type="GO" id="GO:0005737">
    <property type="term" value="C:cytoplasm"/>
    <property type="evidence" value="ECO:0007669"/>
    <property type="project" value="UniProtKB-SubCell"/>
</dbReference>
<evidence type="ECO:0000256" key="13">
    <source>
        <dbReference type="ARBA" id="ARBA00022723"/>
    </source>
</evidence>
<comment type="function">
    <text evidence="3 17">General (non sugar-specific) component of the phosphoenolpyruvate-dependent sugar phosphotransferase system (sugar PTS). This major carbohydrate active-transport system catalyzes the phosphorylation of incoming sugar substrates concomitantly with their translocation across the cell membrane. Enzyme I transfers the phosphoryl group from phosphoenolpyruvate (PEP) to the phosphoryl carrier protein (HPr).</text>
</comment>
<evidence type="ECO:0000256" key="5">
    <source>
        <dbReference type="ARBA" id="ARBA00007837"/>
    </source>
</evidence>
<dbReference type="PANTHER" id="PTHR46244">
    <property type="entry name" value="PHOSPHOENOLPYRUVATE-PROTEIN PHOSPHOTRANSFERASE"/>
    <property type="match status" value="1"/>
</dbReference>
<evidence type="ECO:0000259" key="23">
    <source>
        <dbReference type="Pfam" id="PF05524"/>
    </source>
</evidence>
<feature type="binding site" evidence="20">
    <location>
        <position position="458"/>
    </location>
    <ligand>
        <name>Mg(2+)</name>
        <dbReference type="ChEBI" id="CHEBI:18420"/>
    </ligand>
</feature>
<dbReference type="EMBL" id="JACHTE010000004">
    <property type="protein sequence ID" value="MBB1088156.1"/>
    <property type="molecule type" value="Genomic_DNA"/>
</dbReference>
<evidence type="ECO:0000256" key="2">
    <source>
        <dbReference type="ARBA" id="ARBA00001946"/>
    </source>
</evidence>
<keyword evidence="10 17" id="KW-0762">Sugar transport</keyword>
<dbReference type="InterPro" id="IPR050499">
    <property type="entry name" value="PEP-utilizing_PTS_enzyme"/>
</dbReference>
<dbReference type="PRINTS" id="PR01736">
    <property type="entry name" value="PHPHTRNFRASE"/>
</dbReference>
<evidence type="ECO:0000256" key="15">
    <source>
        <dbReference type="ARBA" id="ARBA00022842"/>
    </source>
</evidence>
<evidence type="ECO:0000256" key="3">
    <source>
        <dbReference type="ARBA" id="ARBA00002728"/>
    </source>
</evidence>
<dbReference type="Pfam" id="PF00391">
    <property type="entry name" value="PEP-utilizers"/>
    <property type="match status" value="1"/>
</dbReference>
<dbReference type="PIRSF" id="PIRSF000732">
    <property type="entry name" value="PTS_enzyme_I"/>
    <property type="match status" value="1"/>
</dbReference>
<dbReference type="GO" id="GO:0046872">
    <property type="term" value="F:metal ion binding"/>
    <property type="evidence" value="ECO:0007669"/>
    <property type="project" value="UniProtKB-KW"/>
</dbReference>
<keyword evidence="8 17" id="KW-0813">Transport</keyword>
<evidence type="ECO:0000256" key="12">
    <source>
        <dbReference type="ARBA" id="ARBA00022683"/>
    </source>
</evidence>
<reference evidence="24 25" key="1">
    <citation type="submission" date="2020-07" db="EMBL/GenBank/DDBJ databases">
        <authorList>
            <person name="Xu S."/>
            <person name="Li A."/>
        </authorList>
    </citation>
    <scope>NUCLEOTIDE SEQUENCE [LARGE SCALE GENOMIC DNA]</scope>
    <source>
        <strain evidence="24 25">SG-8</strain>
    </source>
</reference>
<dbReference type="InterPro" id="IPR024692">
    <property type="entry name" value="PTS_EI"/>
</dbReference>
<evidence type="ECO:0000256" key="17">
    <source>
        <dbReference type="PIRNR" id="PIRNR000732"/>
    </source>
</evidence>
<evidence type="ECO:0000256" key="10">
    <source>
        <dbReference type="ARBA" id="ARBA00022597"/>
    </source>
</evidence>
<dbReference type="RefSeq" id="WP_182668936.1">
    <property type="nucleotide sequence ID" value="NZ_JACHTE010000004.1"/>
</dbReference>
<feature type="binding site" evidence="19">
    <location>
        <position position="334"/>
    </location>
    <ligand>
        <name>phosphoenolpyruvate</name>
        <dbReference type="ChEBI" id="CHEBI:58702"/>
    </ligand>
</feature>
<name>A0A7W3YEE9_9GAMM</name>
<keyword evidence="13 17" id="KW-0479">Metal-binding</keyword>
<dbReference type="GO" id="GO:0016301">
    <property type="term" value="F:kinase activity"/>
    <property type="evidence" value="ECO:0007669"/>
    <property type="project" value="UniProtKB-KW"/>
</dbReference>
<dbReference type="InterPro" id="IPR015813">
    <property type="entry name" value="Pyrv/PenolPyrv_kinase-like_dom"/>
</dbReference>
<feature type="active site" description="Proton donor" evidence="18">
    <location>
        <position position="505"/>
    </location>
</feature>
<dbReference type="Pfam" id="PF05524">
    <property type="entry name" value="PEP-utilisers_N"/>
    <property type="match status" value="1"/>
</dbReference>
<feature type="domain" description="Phosphotransferase system enzyme I N-terminal" evidence="23">
    <location>
        <begin position="7"/>
        <end position="129"/>
    </location>
</feature>
<keyword evidence="24" id="KW-0670">Pyruvate</keyword>
<evidence type="ECO:0000256" key="11">
    <source>
        <dbReference type="ARBA" id="ARBA00022679"/>
    </source>
</evidence>
<dbReference type="Gene3D" id="1.10.274.10">
    <property type="entry name" value="PtsI, HPr-binding domain"/>
    <property type="match status" value="1"/>
</dbReference>
<protein>
    <recommendedName>
        <fullName evidence="7 17">Phosphoenolpyruvate-protein phosphotransferase</fullName>
        <ecNumber evidence="6 17">2.7.3.9</ecNumber>
    </recommendedName>
    <alternativeName>
        <fullName evidence="16 17">Phosphotransferase system, enzyme I</fullName>
    </alternativeName>
</protein>
<accession>A0A7W3YEE9</accession>
<dbReference type="EC" id="2.7.3.9" evidence="6 17"/>
<feature type="binding site" evidence="20">
    <location>
        <position position="434"/>
    </location>
    <ligand>
        <name>Mg(2+)</name>
        <dbReference type="ChEBI" id="CHEBI:18420"/>
    </ligand>
</feature>
<dbReference type="InterPro" id="IPR023151">
    <property type="entry name" value="PEP_util_CS"/>
</dbReference>
<gene>
    <name evidence="24" type="primary">ptsP</name>
    <name evidence="24" type="ORF">H4F99_06590</name>
</gene>
<evidence type="ECO:0000259" key="21">
    <source>
        <dbReference type="Pfam" id="PF00391"/>
    </source>
</evidence>
<dbReference type="Gene3D" id="3.50.30.10">
    <property type="entry name" value="Phosphohistidine domain"/>
    <property type="match status" value="1"/>
</dbReference>
<dbReference type="AlphaFoldDB" id="A0A7W3YEE9"/>
<dbReference type="InterPro" id="IPR006318">
    <property type="entry name" value="PTS_EI-like"/>
</dbReference>
<evidence type="ECO:0000256" key="7">
    <source>
        <dbReference type="ARBA" id="ARBA00016544"/>
    </source>
</evidence>
<evidence type="ECO:0000256" key="1">
    <source>
        <dbReference type="ARBA" id="ARBA00000683"/>
    </source>
</evidence>
<dbReference type="SUPFAM" id="SSF47831">
    <property type="entry name" value="Enzyme I of the PEP:sugar phosphotransferase system HPr-binding (sub)domain"/>
    <property type="match status" value="1"/>
</dbReference>
<feature type="domain" description="PEP-utilising enzyme mobile" evidence="21">
    <location>
        <begin position="155"/>
        <end position="227"/>
    </location>
</feature>
<dbReference type="SUPFAM" id="SSF52009">
    <property type="entry name" value="Phosphohistidine domain"/>
    <property type="match status" value="1"/>
</dbReference>
<feature type="domain" description="PEP-utilising enzyme C-terminal" evidence="22">
    <location>
        <begin position="253"/>
        <end position="543"/>
    </location>
</feature>
<dbReference type="NCBIfam" id="TIGR01417">
    <property type="entry name" value="PTS_I_fam"/>
    <property type="match status" value="1"/>
</dbReference>
<dbReference type="SUPFAM" id="SSF51621">
    <property type="entry name" value="Phosphoenolpyruvate/pyruvate domain"/>
    <property type="match status" value="1"/>
</dbReference>
<dbReference type="PROSITE" id="PS00742">
    <property type="entry name" value="PEP_ENZYMES_2"/>
    <property type="match status" value="1"/>
</dbReference>
<sequence>MRQAFNGNGASRGSVLGRVRVRLPHALEVDEELIPDDAIERELARLHAAVDTVRTEMQELRERLHGALAHEVGEFLDLHSLLLDDPELLQGLDDLIRTGHYSADYALRLQRDRIASVFQEMDDAYFRSRIEDIDQVIGRVHAALHRHEGELKGVAGDILVTDTVAPAEIAQLQAQGVMGIVTTTGSHLSHSAILARSLHLPMVVGAPNVVLQKLNDGDTLMIDGASGLVVLEPNAEDLREHRGRVRDYKRERKQLHRLRREPTRTRDGVDIKLYANAESREDVAEAHALGAAGIGLYRTEFLYLQRSELPDEEEQFRAYRDLVLGMTGRTVTIRTVDLGADKADRTGLALRDEPNPAMGLRGIRLSLARPEVMETQLRALLRASGYGPLRILLPMVSDRAEIEGVRREIARVSTELRGEGHAIADAVDIGAMIEVPAAAIALGSFIDIVDFLSIGTNDLVQYLLAADRINEALGELYTPLHPAVVRLMRDVIRQAQARGIPVSVCGEMAGDPVFAPLLLAMGLQEFSLHPGTLLELRQVIRAHDLATLRGRCGSLLRARDRAGLERWMERCQPA</sequence>
<proteinExistence type="inferred from homology"/>
<feature type="active site" description="Tele-phosphohistidine intermediate" evidence="18">
    <location>
        <position position="190"/>
    </location>
</feature>
<evidence type="ECO:0000256" key="4">
    <source>
        <dbReference type="ARBA" id="ARBA00004496"/>
    </source>
</evidence>
<dbReference type="Proteomes" id="UP000552587">
    <property type="component" value="Unassembled WGS sequence"/>
</dbReference>
<dbReference type="InterPro" id="IPR008731">
    <property type="entry name" value="PTS_EIN"/>
</dbReference>
<keyword evidence="9 17" id="KW-0963">Cytoplasm</keyword>
<evidence type="ECO:0000256" key="18">
    <source>
        <dbReference type="PIRSR" id="PIRSR000732-1"/>
    </source>
</evidence>
<keyword evidence="14 17" id="KW-0418">Kinase</keyword>
<evidence type="ECO:0000256" key="19">
    <source>
        <dbReference type="PIRSR" id="PIRSR000732-2"/>
    </source>
</evidence>